<proteinExistence type="predicted"/>
<sequence>MVLNRNFTGRSHGPTPVYEVSREKIRDYAIATGDLHPAYLDPAVARQLGYRDVIAPPSFAVMLFFRFGGWPLYDPEFGKKKDPVCVHRAQRATHQRPIVAGDRLVQTTFVNEVVERGEHEQWTMTHTITTPEGEPVCVVVNTIVSRGTAHEPGSTAS</sequence>
<dbReference type="EMBL" id="CP011371">
    <property type="protein sequence ID" value="AKJ30082.1"/>
    <property type="molecule type" value="Genomic_DNA"/>
</dbReference>
<dbReference type="Pfam" id="PF13452">
    <property type="entry name" value="FAS1_DH_region"/>
    <property type="match status" value="1"/>
</dbReference>
<organism evidence="2 3">
    <name type="scientific">Caldimonas brevitalea</name>
    <dbReference type="NCBI Taxonomy" id="413882"/>
    <lineage>
        <taxon>Bacteria</taxon>
        <taxon>Pseudomonadati</taxon>
        <taxon>Pseudomonadota</taxon>
        <taxon>Betaproteobacteria</taxon>
        <taxon>Burkholderiales</taxon>
        <taxon>Sphaerotilaceae</taxon>
        <taxon>Caldimonas</taxon>
    </lineage>
</organism>
<dbReference type="InterPro" id="IPR029069">
    <property type="entry name" value="HotDog_dom_sf"/>
</dbReference>
<dbReference type="OrthoDB" id="5522043at2"/>
<protein>
    <recommendedName>
        <fullName evidence="1">FAS1-like dehydratase domain-containing protein</fullName>
    </recommendedName>
</protein>
<dbReference type="PIRSF" id="PIRSF018072">
    <property type="entry name" value="UCP018072"/>
    <property type="match status" value="1"/>
</dbReference>
<dbReference type="SUPFAM" id="SSF54637">
    <property type="entry name" value="Thioesterase/thiol ester dehydrase-isomerase"/>
    <property type="match status" value="1"/>
</dbReference>
<evidence type="ECO:0000313" key="2">
    <source>
        <dbReference type="EMBL" id="AKJ30082.1"/>
    </source>
</evidence>
<dbReference type="Gene3D" id="3.10.129.10">
    <property type="entry name" value="Hotdog Thioesterase"/>
    <property type="match status" value="1"/>
</dbReference>
<dbReference type="STRING" id="413882.AAW51_3391"/>
<keyword evidence="3" id="KW-1185">Reference proteome</keyword>
<gene>
    <name evidence="2" type="ORF">AAW51_3391</name>
</gene>
<feature type="domain" description="FAS1-like dehydratase" evidence="1">
    <location>
        <begin position="16"/>
        <end position="137"/>
    </location>
</feature>
<accession>A0A0G3BL05</accession>
<dbReference type="CDD" id="cd03441">
    <property type="entry name" value="R_hydratase_like"/>
    <property type="match status" value="1"/>
</dbReference>
<reference evidence="2 3" key="1">
    <citation type="submission" date="2015-05" db="EMBL/GenBank/DDBJ databases">
        <authorList>
            <person name="Tang B."/>
            <person name="Yu Y."/>
        </authorList>
    </citation>
    <scope>NUCLEOTIDE SEQUENCE [LARGE SCALE GENOMIC DNA]</scope>
    <source>
        <strain evidence="2 3">DSM 7029</strain>
    </source>
</reference>
<dbReference type="KEGG" id="pbh:AAW51_3391"/>
<evidence type="ECO:0000259" key="1">
    <source>
        <dbReference type="Pfam" id="PF13452"/>
    </source>
</evidence>
<dbReference type="InterPro" id="IPR016709">
    <property type="entry name" value="HadA-like"/>
</dbReference>
<dbReference type="RefSeq" id="WP_047195539.1">
    <property type="nucleotide sequence ID" value="NZ_CP011371.1"/>
</dbReference>
<dbReference type="Proteomes" id="UP000035352">
    <property type="component" value="Chromosome"/>
</dbReference>
<dbReference type="InterPro" id="IPR039569">
    <property type="entry name" value="FAS1-like_DH_region"/>
</dbReference>
<name>A0A0G3BL05_9BURK</name>
<evidence type="ECO:0000313" key="3">
    <source>
        <dbReference type="Proteomes" id="UP000035352"/>
    </source>
</evidence>
<dbReference type="PATRIC" id="fig|413882.6.peg.3540"/>
<dbReference type="AlphaFoldDB" id="A0A0G3BL05"/>